<evidence type="ECO:0000256" key="5">
    <source>
        <dbReference type="ARBA" id="ARBA00022927"/>
    </source>
</evidence>
<evidence type="ECO:0000256" key="3">
    <source>
        <dbReference type="ARBA" id="ARBA00022475"/>
    </source>
</evidence>
<dbReference type="InterPro" id="IPR047196">
    <property type="entry name" value="YidC_ALB_C"/>
</dbReference>
<evidence type="ECO:0000259" key="11">
    <source>
        <dbReference type="Pfam" id="PF02096"/>
    </source>
</evidence>
<evidence type="ECO:0000256" key="7">
    <source>
        <dbReference type="ARBA" id="ARBA00023136"/>
    </source>
</evidence>
<keyword evidence="6 10" id="KW-1133">Transmembrane helix</keyword>
<evidence type="ECO:0000313" key="13">
    <source>
        <dbReference type="Proteomes" id="UP000680365"/>
    </source>
</evidence>
<evidence type="ECO:0000256" key="4">
    <source>
        <dbReference type="ARBA" id="ARBA00022692"/>
    </source>
</evidence>
<feature type="transmembrane region" description="Helical" evidence="10">
    <location>
        <begin position="206"/>
        <end position="223"/>
    </location>
</feature>
<evidence type="ECO:0000256" key="8">
    <source>
        <dbReference type="ARBA" id="ARBA00023186"/>
    </source>
</evidence>
<keyword evidence="7 10" id="KW-0472">Membrane</keyword>
<dbReference type="InterPro" id="IPR028055">
    <property type="entry name" value="YidC/Oxa/ALB_C"/>
</dbReference>
<gene>
    <name evidence="12" type="ORF">VAMP_8n189</name>
</gene>
<dbReference type="NCBIfam" id="TIGR03592">
    <property type="entry name" value="yidC_oxa1_cterm"/>
    <property type="match status" value="1"/>
</dbReference>
<dbReference type="PANTHER" id="PTHR12428:SF65">
    <property type="entry name" value="CYTOCHROME C OXIDASE ASSEMBLY PROTEIN COX18, MITOCHONDRIAL"/>
    <property type="match status" value="1"/>
</dbReference>
<reference evidence="12 13" key="1">
    <citation type="journal article" date="2021" name="Nat. Commun.">
        <title>Reductive evolution and unique predatory mode in the CPR bacterium Vampirococcus lugosii.</title>
        <authorList>
            <person name="Moreira D."/>
            <person name="Zivanovic Y."/>
            <person name="Lopez-Archilla A.I."/>
            <person name="Iniesto M."/>
            <person name="Lopez-Garcia P."/>
        </authorList>
    </citation>
    <scope>NUCLEOTIDE SEQUENCE [LARGE SCALE GENOMIC DNA]</scope>
    <source>
        <strain evidence="12">Chiprana</strain>
    </source>
</reference>
<sequence>MNPIVLIVHDIIYRPIFNLLILFLAIFDLNLGISIILLTIVIRLILLKPALAGNEMQKQMTDLQPKLKEIQEKYKDDQQKMADETMKILKTKGAGPLKGCLMLLIQMPVFIGLFFVVRTLSETEGIIDMSSLYSFLELLNLGGLEISQVNTQFLGLELLNSGEIILSLIAGILIFTQMKLATLNRQAPTIPNIPGAGANIPDLNKVMKFMNIFLALIMMSFVYSMPSGIGLYIVTTTTFSIIQFTIQYKEIIKIKLKSLTQKTKN</sequence>
<keyword evidence="2" id="KW-0813">Transport</keyword>
<keyword evidence="3" id="KW-1003">Cell membrane</keyword>
<dbReference type="Pfam" id="PF02096">
    <property type="entry name" value="60KD_IMP"/>
    <property type="match status" value="1"/>
</dbReference>
<comment type="subcellular location">
    <subcellularLocation>
        <location evidence="1">Cell membrane</location>
        <topology evidence="1">Multi-pass membrane protein</topology>
    </subcellularLocation>
    <subcellularLocation>
        <location evidence="9">Membrane</location>
        <topology evidence="9">Multi-pass membrane protein</topology>
    </subcellularLocation>
</comment>
<feature type="transmembrane region" description="Helical" evidence="10">
    <location>
        <begin position="158"/>
        <end position="176"/>
    </location>
</feature>
<evidence type="ECO:0000256" key="6">
    <source>
        <dbReference type="ARBA" id="ARBA00022989"/>
    </source>
</evidence>
<keyword evidence="8" id="KW-0143">Chaperone</keyword>
<feature type="transmembrane region" description="Helical" evidence="10">
    <location>
        <begin position="20"/>
        <end position="46"/>
    </location>
</feature>
<name>A0ABS5QK26_9BACT</name>
<evidence type="ECO:0000256" key="1">
    <source>
        <dbReference type="ARBA" id="ARBA00004651"/>
    </source>
</evidence>
<proteinExistence type="inferred from homology"/>
<feature type="domain" description="Membrane insertase YidC/Oxa/ALB C-terminal" evidence="11">
    <location>
        <begin position="32"/>
        <end position="246"/>
    </location>
</feature>
<evidence type="ECO:0000256" key="9">
    <source>
        <dbReference type="RuleBase" id="RU003945"/>
    </source>
</evidence>
<comment type="similarity">
    <text evidence="9">Belongs to the OXA1/ALB3/YidC family.</text>
</comment>
<evidence type="ECO:0000256" key="10">
    <source>
        <dbReference type="SAM" id="Phobius"/>
    </source>
</evidence>
<evidence type="ECO:0000313" key="12">
    <source>
        <dbReference type="EMBL" id="MBS8121563.1"/>
    </source>
</evidence>
<comment type="caution">
    <text evidence="12">The sequence shown here is derived from an EMBL/GenBank/DDBJ whole genome shotgun (WGS) entry which is preliminary data.</text>
</comment>
<dbReference type="Proteomes" id="UP000680365">
    <property type="component" value="Unassembled WGS sequence"/>
</dbReference>
<feature type="transmembrane region" description="Helical" evidence="10">
    <location>
        <begin position="100"/>
        <end position="120"/>
    </location>
</feature>
<organism evidence="12 13">
    <name type="scientific">Candidatus Vampirococcus lugosii</name>
    <dbReference type="NCBI Taxonomy" id="2789015"/>
    <lineage>
        <taxon>Bacteria</taxon>
        <taxon>Candidatus Absconditibacteriota</taxon>
        <taxon>Vampirococcus</taxon>
    </lineage>
</organism>
<protein>
    <submittedName>
        <fullName evidence="12">Preprotein translocase subunit YidC</fullName>
    </submittedName>
</protein>
<dbReference type="CDD" id="cd20070">
    <property type="entry name" value="5TM_YidC_Alb3"/>
    <property type="match status" value="1"/>
</dbReference>
<dbReference type="RefSeq" id="WP_213348223.1">
    <property type="nucleotide sequence ID" value="NZ_JAEDAM010000005.1"/>
</dbReference>
<keyword evidence="13" id="KW-1185">Reference proteome</keyword>
<dbReference type="PANTHER" id="PTHR12428">
    <property type="entry name" value="OXA1"/>
    <property type="match status" value="1"/>
</dbReference>
<dbReference type="InterPro" id="IPR001708">
    <property type="entry name" value="YidC/ALB3/OXA1/COX18"/>
</dbReference>
<keyword evidence="5" id="KW-0653">Protein transport</keyword>
<dbReference type="EMBL" id="JAEDAM010000005">
    <property type="protein sequence ID" value="MBS8121563.1"/>
    <property type="molecule type" value="Genomic_DNA"/>
</dbReference>
<keyword evidence="4 9" id="KW-0812">Transmembrane</keyword>
<evidence type="ECO:0000256" key="2">
    <source>
        <dbReference type="ARBA" id="ARBA00022448"/>
    </source>
</evidence>
<accession>A0ABS5QK26</accession>